<accession>A0A2R5EKY9</accession>
<proteinExistence type="predicted"/>
<dbReference type="AlphaFoldDB" id="A0A2R5EKY9"/>
<gene>
    <name evidence="1" type="ORF">PAT3040_01858</name>
</gene>
<reference evidence="1 2" key="1">
    <citation type="submission" date="2017-08" db="EMBL/GenBank/DDBJ databases">
        <title>Substantial Increase in Enzyme Production by Combined Drug-Resistance Mutations in Paenibacillus agaridevorans.</title>
        <authorList>
            <person name="Tanaka Y."/>
            <person name="Funane K."/>
            <person name="Hosaka T."/>
            <person name="Shiwa Y."/>
            <person name="Fujita N."/>
            <person name="Miyazaki T."/>
            <person name="Yoshikawa H."/>
            <person name="Murakami K."/>
            <person name="Kasahara K."/>
            <person name="Inaoka T."/>
            <person name="Hiraga Y."/>
            <person name="Ochi K."/>
        </authorList>
    </citation>
    <scope>NUCLEOTIDE SEQUENCE [LARGE SCALE GENOMIC DNA]</scope>
    <source>
        <strain evidence="1 2">T-3040</strain>
    </source>
</reference>
<evidence type="ECO:0000313" key="1">
    <source>
        <dbReference type="EMBL" id="GBG07310.1"/>
    </source>
</evidence>
<organism evidence="1 2">
    <name type="scientific">Paenibacillus agaridevorans</name>
    <dbReference type="NCBI Taxonomy" id="171404"/>
    <lineage>
        <taxon>Bacteria</taxon>
        <taxon>Bacillati</taxon>
        <taxon>Bacillota</taxon>
        <taxon>Bacilli</taxon>
        <taxon>Bacillales</taxon>
        <taxon>Paenibacillaceae</taxon>
        <taxon>Paenibacillus</taxon>
    </lineage>
</organism>
<sequence length="423" mass="48719">MTKMETNRMTELSVAQWQELIASCAREAASSPYERNYGIEVRSKVRPFMSEMTPEEAWLFELNALLFLLGKQANGRQLSYSTQMAVSETVHALESHLHSGLLPEVAVKQQGRLLETTAYMRETALGRAWTPPFYLDIYAELWISLISSKAEGHRLLQEELVHLTEAVETVNAAQNGELRNHARSAADVGATFGSGSSKGNGLFPLVARAWMHFWLEEDQQAWRLLGAAERHGLELEQVFRFLRLLEESGNWTRLEAWLSHCANEQVGRSPRSLGEYGRYWDAVARALPEAEERMWSALASLPPYCSSLYVAKLMRYGRWRQWIDYQLSHGSDPFGFRAKDLQPIEKEAPEALLPFYHQGVERYVLQKNRDGYKRAVKLLKRLAKLYKKLKREQRWEMYIETFAGRHSRLRALQEELRKGGLIP</sequence>
<dbReference type="Proteomes" id="UP000245202">
    <property type="component" value="Unassembled WGS sequence"/>
</dbReference>
<dbReference type="RefSeq" id="WP_087568403.1">
    <property type="nucleotide sequence ID" value="NZ_BDQX01000087.1"/>
</dbReference>
<dbReference type="EMBL" id="BDQX01000087">
    <property type="protein sequence ID" value="GBG07310.1"/>
    <property type="molecule type" value="Genomic_DNA"/>
</dbReference>
<evidence type="ECO:0000313" key="2">
    <source>
        <dbReference type="Proteomes" id="UP000245202"/>
    </source>
</evidence>
<protein>
    <submittedName>
        <fullName evidence="1">Uncharacterized protein</fullName>
    </submittedName>
</protein>
<name>A0A2R5EKY9_9BACL</name>
<keyword evidence="2" id="KW-1185">Reference proteome</keyword>
<comment type="caution">
    <text evidence="1">The sequence shown here is derived from an EMBL/GenBank/DDBJ whole genome shotgun (WGS) entry which is preliminary data.</text>
</comment>